<reference evidence="1 2" key="1">
    <citation type="submission" date="2023-11" db="EMBL/GenBank/DDBJ databases">
        <title>Halocaridina rubra genome assembly.</title>
        <authorList>
            <person name="Smith C."/>
        </authorList>
    </citation>
    <scope>NUCLEOTIDE SEQUENCE [LARGE SCALE GENOMIC DNA]</scope>
    <source>
        <strain evidence="1">EP-1</strain>
        <tissue evidence="1">Whole</tissue>
    </source>
</reference>
<sequence>MRRSDYEESADYLGSYEQDMTEQRIEGIEVLVEQLSNTRNTTSISYLLFFLHLKVNKLEHLCSGKAKKRRVCKDEDGRERRQGEVWKKDPCTSCRCR</sequence>
<evidence type="ECO:0000313" key="2">
    <source>
        <dbReference type="Proteomes" id="UP001381693"/>
    </source>
</evidence>
<dbReference type="EMBL" id="JAXCGZ010008633">
    <property type="protein sequence ID" value="KAK7077515.1"/>
    <property type="molecule type" value="Genomic_DNA"/>
</dbReference>
<dbReference type="Proteomes" id="UP001381693">
    <property type="component" value="Unassembled WGS sequence"/>
</dbReference>
<keyword evidence="2" id="KW-1185">Reference proteome</keyword>
<organism evidence="1 2">
    <name type="scientific">Halocaridina rubra</name>
    <name type="common">Hawaiian red shrimp</name>
    <dbReference type="NCBI Taxonomy" id="373956"/>
    <lineage>
        <taxon>Eukaryota</taxon>
        <taxon>Metazoa</taxon>
        <taxon>Ecdysozoa</taxon>
        <taxon>Arthropoda</taxon>
        <taxon>Crustacea</taxon>
        <taxon>Multicrustacea</taxon>
        <taxon>Malacostraca</taxon>
        <taxon>Eumalacostraca</taxon>
        <taxon>Eucarida</taxon>
        <taxon>Decapoda</taxon>
        <taxon>Pleocyemata</taxon>
        <taxon>Caridea</taxon>
        <taxon>Atyoidea</taxon>
        <taxon>Atyidae</taxon>
        <taxon>Halocaridina</taxon>
    </lineage>
</organism>
<gene>
    <name evidence="1" type="ORF">SK128_025713</name>
</gene>
<dbReference type="Gene3D" id="2.10.70.10">
    <property type="entry name" value="Complement Module, domain 1"/>
    <property type="match status" value="1"/>
</dbReference>
<proteinExistence type="predicted"/>
<accession>A0AAN9AA34</accession>
<protein>
    <submittedName>
        <fullName evidence="1">Uncharacterized protein</fullName>
    </submittedName>
</protein>
<evidence type="ECO:0000313" key="1">
    <source>
        <dbReference type="EMBL" id="KAK7077515.1"/>
    </source>
</evidence>
<comment type="caution">
    <text evidence="1">The sequence shown here is derived from an EMBL/GenBank/DDBJ whole genome shotgun (WGS) entry which is preliminary data.</text>
</comment>
<feature type="non-terminal residue" evidence="1">
    <location>
        <position position="97"/>
    </location>
</feature>
<name>A0AAN9AA34_HALRR</name>
<dbReference type="AlphaFoldDB" id="A0AAN9AA34"/>